<name>A0A1A5Y9U8_9BACL</name>
<dbReference type="Proteomes" id="UP000092024">
    <property type="component" value="Unassembled WGS sequence"/>
</dbReference>
<proteinExistence type="predicted"/>
<accession>A0A1A5Y9U8</accession>
<evidence type="ECO:0000313" key="1">
    <source>
        <dbReference type="EMBL" id="OBR62394.1"/>
    </source>
</evidence>
<keyword evidence="2" id="KW-1185">Reference proteome</keyword>
<dbReference type="AlphaFoldDB" id="A0A1A5Y9U8"/>
<dbReference type="OrthoDB" id="2665630at2"/>
<organism evidence="1 2">
    <name type="scientific">Paenibacillus oryzae</name>
    <dbReference type="NCBI Taxonomy" id="1844972"/>
    <lineage>
        <taxon>Bacteria</taxon>
        <taxon>Bacillati</taxon>
        <taxon>Bacillota</taxon>
        <taxon>Bacilli</taxon>
        <taxon>Bacillales</taxon>
        <taxon>Paenibacillaceae</taxon>
        <taxon>Paenibacillus</taxon>
    </lineage>
</organism>
<gene>
    <name evidence="1" type="ORF">A7K91_01890</name>
</gene>
<reference evidence="1 2" key="1">
    <citation type="submission" date="2016-05" db="EMBL/GenBank/DDBJ databases">
        <title>Paenibacillus oryzae. sp. nov., isolated from the rice root.</title>
        <authorList>
            <person name="Zhang J."/>
            <person name="Zhang X."/>
        </authorList>
    </citation>
    <scope>NUCLEOTIDE SEQUENCE [LARGE SCALE GENOMIC DNA]</scope>
    <source>
        <strain evidence="1 2">1DrF-4</strain>
    </source>
</reference>
<comment type="caution">
    <text evidence="1">The sequence shown here is derived from an EMBL/GenBank/DDBJ whole genome shotgun (WGS) entry which is preliminary data.</text>
</comment>
<protein>
    <submittedName>
        <fullName evidence="1">Uncharacterized protein</fullName>
    </submittedName>
</protein>
<dbReference type="STRING" id="1844972.A7K91_01890"/>
<evidence type="ECO:0000313" key="2">
    <source>
        <dbReference type="Proteomes" id="UP000092024"/>
    </source>
</evidence>
<sequence length="96" mass="10897">MRYKYPYTNEEEKQALVETHADKHLVEEQYLIDGNYLVFADEPLTPAKPPIAVTVEALEYEAALLALELVDTQARLQQSENDHATLLLELVDKGVI</sequence>
<dbReference type="EMBL" id="LYPA01000080">
    <property type="protein sequence ID" value="OBR62394.1"/>
    <property type="molecule type" value="Genomic_DNA"/>
</dbReference>
<dbReference type="RefSeq" id="WP_068687254.1">
    <property type="nucleotide sequence ID" value="NZ_LYPA01000080.1"/>
</dbReference>